<comment type="caution">
    <text evidence="1">The sequence shown here is derived from an EMBL/GenBank/DDBJ whole genome shotgun (WGS) entry which is preliminary data.</text>
</comment>
<dbReference type="RefSeq" id="WP_060346303.1">
    <property type="nucleotide sequence ID" value="NZ_LPLZ01000018.1"/>
</dbReference>
<sequence length="71" mass="8356">MFQLTISSRRFSLSIDQGTASLRIGPREFLLLRDYVERSRKPRLLETTRDTEARTWEALVMRRWLVSSSPA</sequence>
<accession>A0A125K916</accession>
<protein>
    <submittedName>
        <fullName evidence="1">Uncharacterized protein</fullName>
    </submittedName>
</protein>
<gene>
    <name evidence="1" type="ORF">WT83_05125</name>
</gene>
<dbReference type="AlphaFoldDB" id="A0A125K916"/>
<reference evidence="1 2" key="1">
    <citation type="submission" date="2015-11" db="EMBL/GenBank/DDBJ databases">
        <title>Expanding the genomic diversity of Burkholderia species for the development of highly accurate diagnostics.</title>
        <authorList>
            <person name="Sahl J."/>
            <person name="Keim P."/>
            <person name="Wagner D."/>
        </authorList>
    </citation>
    <scope>NUCLEOTIDE SEQUENCE [LARGE SCALE GENOMIC DNA]</scope>
    <source>
        <strain evidence="1 2">MSMB793WGS</strain>
    </source>
</reference>
<proteinExistence type="predicted"/>
<name>A0A125K916_9BURK</name>
<evidence type="ECO:0000313" key="2">
    <source>
        <dbReference type="Proteomes" id="UP000068016"/>
    </source>
</evidence>
<dbReference type="Proteomes" id="UP000068016">
    <property type="component" value="Unassembled WGS sequence"/>
</dbReference>
<dbReference type="EMBL" id="LPLZ01000018">
    <property type="protein sequence ID" value="KWN21854.1"/>
    <property type="molecule type" value="Genomic_DNA"/>
</dbReference>
<evidence type="ECO:0000313" key="1">
    <source>
        <dbReference type="EMBL" id="KWN21854.1"/>
    </source>
</evidence>
<organism evidence="1 2">
    <name type="scientific">Burkholderia territorii</name>
    <dbReference type="NCBI Taxonomy" id="1503055"/>
    <lineage>
        <taxon>Bacteria</taxon>
        <taxon>Pseudomonadati</taxon>
        <taxon>Pseudomonadota</taxon>
        <taxon>Betaproteobacteria</taxon>
        <taxon>Burkholderiales</taxon>
        <taxon>Burkholderiaceae</taxon>
        <taxon>Burkholderia</taxon>
        <taxon>Burkholderia cepacia complex</taxon>
    </lineage>
</organism>